<dbReference type="EMBL" id="CP065647">
    <property type="protein sequence ID" value="QPR72055.1"/>
    <property type="molecule type" value="Genomic_DNA"/>
</dbReference>
<reference evidence="1 4" key="2">
    <citation type="submission" date="2020-12" db="EMBL/GenBank/DDBJ databases">
        <title>FDA dAtabase for Regulatory Grade micrObial Sequences (FDA-ARGOS): Supporting development and validation of Infectious Disease Dx tests.</title>
        <authorList>
            <person name="Nelson B."/>
            <person name="Plummer A."/>
            <person name="Tallon L."/>
            <person name="Sadzewicz L."/>
            <person name="Zhao X."/>
            <person name="Boylan J."/>
            <person name="Ott S."/>
            <person name="Bowen H."/>
            <person name="Vavikolanu K."/>
            <person name="Mehta A."/>
            <person name="Aluvathingal J."/>
            <person name="Nadendla S."/>
            <person name="Myers T."/>
            <person name="Yan Y."/>
            <person name="Sichtig H."/>
        </authorList>
    </citation>
    <scope>NUCLEOTIDE SEQUENCE [LARGE SCALE GENOMIC DNA]</scope>
    <source>
        <strain evidence="1 4">FDAARGOS_923</strain>
    </source>
</reference>
<sequence length="295" mass="33443">MDSALSKKNRGAGCTSEYDVLKKVVLCRPEYMEIAEVINETQKYFQKDNIDKTLAVRQHNTLIKELESRGIEVVILPALSQFPEQVFTRDIGFTIGGTVFSAQLSADIRQGEENVLQEWLAKEQISWTAFNEGYQIEGGDILVDQNTIYAGISHRTTFSAVQELKRRLPSYEVIPVPFEETFLHLDCVFNILSPTEALVYPKALGEREYDVLKKRYEMIEITDDEQFQLGTNVLSIGNKTVISLPVNRHVNQELRKRGYTVIEIDLSEIIKSGGSFRCCTLPIERTSTECYKGGA</sequence>
<evidence type="ECO:0000313" key="4">
    <source>
        <dbReference type="Proteomes" id="UP000595038"/>
    </source>
</evidence>
<dbReference type="RefSeq" id="WP_009328693.1">
    <property type="nucleotide sequence ID" value="NZ_BOQU01000001.1"/>
</dbReference>
<evidence type="ECO:0000313" key="2">
    <source>
        <dbReference type="EMBL" id="TWL21952.1"/>
    </source>
</evidence>
<evidence type="ECO:0000313" key="1">
    <source>
        <dbReference type="EMBL" id="QPR72055.1"/>
    </source>
</evidence>
<dbReference type="Pfam" id="PF19420">
    <property type="entry name" value="DDAH_eukar"/>
    <property type="match status" value="1"/>
</dbReference>
<name>A0A1Y0YNG6_BACLI</name>
<dbReference type="GO" id="GO:0016990">
    <property type="term" value="F:arginine deiminase activity"/>
    <property type="evidence" value="ECO:0007669"/>
    <property type="project" value="TreeGrafter"/>
</dbReference>
<dbReference type="GeneID" id="92862015"/>
<dbReference type="Gene3D" id="3.75.10.10">
    <property type="entry name" value="L-arginine/glycine Amidinotransferase, Chain A"/>
    <property type="match status" value="1"/>
</dbReference>
<dbReference type="Proteomes" id="UP000595038">
    <property type="component" value="Chromosome"/>
</dbReference>
<evidence type="ECO:0000313" key="3">
    <source>
        <dbReference type="Proteomes" id="UP000435910"/>
    </source>
</evidence>
<dbReference type="EMBL" id="NILC01000030">
    <property type="protein sequence ID" value="TWL21952.1"/>
    <property type="molecule type" value="Genomic_DNA"/>
</dbReference>
<dbReference type="AlphaFoldDB" id="A0A1Y0YNG6"/>
<proteinExistence type="predicted"/>
<dbReference type="PANTHER" id="PTHR47271:SF2">
    <property type="entry name" value="ARGININE DEIMINASE"/>
    <property type="match status" value="1"/>
</dbReference>
<dbReference type="GO" id="GO:0019546">
    <property type="term" value="P:L-arginine deiminase pathway"/>
    <property type="evidence" value="ECO:0007669"/>
    <property type="project" value="TreeGrafter"/>
</dbReference>
<dbReference type="Proteomes" id="UP000435910">
    <property type="component" value="Unassembled WGS sequence"/>
</dbReference>
<organism evidence="2 3">
    <name type="scientific">Bacillus licheniformis</name>
    <dbReference type="NCBI Taxonomy" id="1402"/>
    <lineage>
        <taxon>Bacteria</taxon>
        <taxon>Bacillati</taxon>
        <taxon>Bacillota</taxon>
        <taxon>Bacilli</taxon>
        <taxon>Bacillales</taxon>
        <taxon>Bacillaceae</taxon>
        <taxon>Bacillus</taxon>
    </lineage>
</organism>
<dbReference type="OMA" id="GRCSHAV"/>
<dbReference type="PANTHER" id="PTHR47271">
    <property type="entry name" value="ARGININE DEIMINASE"/>
    <property type="match status" value="1"/>
</dbReference>
<dbReference type="SUPFAM" id="SSF55909">
    <property type="entry name" value="Pentein"/>
    <property type="match status" value="1"/>
</dbReference>
<protein>
    <submittedName>
        <fullName evidence="2">Arginine deiminase</fullName>
    </submittedName>
    <submittedName>
        <fullName evidence="1">Dimethylarginine dimethylaminohydrolase family protein</fullName>
    </submittedName>
</protein>
<gene>
    <name evidence="2" type="ORF">CHCC16736_0415</name>
    <name evidence="1" type="ORF">I6G80_19900</name>
</gene>
<accession>A0A1Y0YNG6</accession>
<reference evidence="2 3" key="1">
    <citation type="submission" date="2019-06" db="EMBL/GenBank/DDBJ databases">
        <title>Genome sequence analysis of &gt;100 Bacillus licheniformis strains suggests intrinsic resistance to this species.</title>
        <authorList>
            <person name="Wels M."/>
            <person name="Siezen R.J."/>
            <person name="Johansen E."/>
            <person name="Stuer-Lauridsen B."/>
            <person name="Bjerre K."/>
            <person name="Nielsen B.K.K."/>
        </authorList>
    </citation>
    <scope>NUCLEOTIDE SEQUENCE [LARGE SCALE GENOMIC DNA]</scope>
    <source>
        <strain evidence="2 3">BAC-16736</strain>
    </source>
</reference>